<sequence>MATLVSFHAHPDDEAIGTGGTMALAAAAGHRVVLVIATRGERGEIVPDVLDEGEQLSMRRTAEVYASAEALGVARVEFLGYVDSGMMGEPSNDEPWTFWQADVESAARRLAALLEEEAADALTVYDDHGGYGHPDHIQVHRVGMRAAELAGTPRVLEGTMNRTAIKRMAAAQGEGGFELPEGVEAPDPDEMDLGVEEDEITHRVDVASVAPTKRAALRAHRSQVADEHFFLALPDEAFALAFGTEWFIGHGPVDDEASPLHGIVEPFAPA</sequence>
<organism evidence="1 2">
    <name type="scientific">Iamia majanohamensis</name>
    <dbReference type="NCBI Taxonomy" id="467976"/>
    <lineage>
        <taxon>Bacteria</taxon>
        <taxon>Bacillati</taxon>
        <taxon>Actinomycetota</taxon>
        <taxon>Acidimicrobiia</taxon>
        <taxon>Acidimicrobiales</taxon>
        <taxon>Iamiaceae</taxon>
        <taxon>Iamia</taxon>
    </lineage>
</organism>
<dbReference type="Proteomes" id="UP001216390">
    <property type="component" value="Chromosome"/>
</dbReference>
<dbReference type="InterPro" id="IPR024078">
    <property type="entry name" value="LmbE-like_dom_sf"/>
</dbReference>
<dbReference type="AlphaFoldDB" id="A0AAE9Y6W5"/>
<accession>A0AAE9Y6W5</accession>
<dbReference type="PANTHER" id="PTHR12993">
    <property type="entry name" value="N-ACETYLGLUCOSAMINYL-PHOSPHATIDYLINOSITOL DE-N-ACETYLASE-RELATED"/>
    <property type="match status" value="1"/>
</dbReference>
<dbReference type="Pfam" id="PF02585">
    <property type="entry name" value="PIG-L"/>
    <property type="match status" value="1"/>
</dbReference>
<gene>
    <name evidence="1" type="ORF">PO878_13225</name>
</gene>
<evidence type="ECO:0000313" key="2">
    <source>
        <dbReference type="Proteomes" id="UP001216390"/>
    </source>
</evidence>
<dbReference type="Gene3D" id="3.40.50.10320">
    <property type="entry name" value="LmbE-like"/>
    <property type="match status" value="1"/>
</dbReference>
<dbReference type="GO" id="GO:0016811">
    <property type="term" value="F:hydrolase activity, acting on carbon-nitrogen (but not peptide) bonds, in linear amides"/>
    <property type="evidence" value="ECO:0007669"/>
    <property type="project" value="TreeGrafter"/>
</dbReference>
<dbReference type="PANTHER" id="PTHR12993:SF26">
    <property type="entry name" value="1D-MYO-INOSITOL 2-ACETAMIDO-2-DEOXY-ALPHA-D-GLUCOPYRANOSIDE DEACETYLASE"/>
    <property type="match status" value="1"/>
</dbReference>
<dbReference type="InterPro" id="IPR003737">
    <property type="entry name" value="GlcNAc_PI_deacetylase-related"/>
</dbReference>
<dbReference type="EMBL" id="CP116942">
    <property type="protein sequence ID" value="WCO65458.1"/>
    <property type="molecule type" value="Genomic_DNA"/>
</dbReference>
<dbReference type="RefSeq" id="WP_272734983.1">
    <property type="nucleotide sequence ID" value="NZ_CP116942.1"/>
</dbReference>
<dbReference type="GO" id="GO:0016137">
    <property type="term" value="P:glycoside metabolic process"/>
    <property type="evidence" value="ECO:0007669"/>
    <property type="project" value="UniProtKB-ARBA"/>
</dbReference>
<evidence type="ECO:0000313" key="1">
    <source>
        <dbReference type="EMBL" id="WCO65458.1"/>
    </source>
</evidence>
<protein>
    <submittedName>
        <fullName evidence="1">PIG-L family deacetylase</fullName>
    </submittedName>
</protein>
<proteinExistence type="predicted"/>
<reference evidence="1" key="1">
    <citation type="submission" date="2023-01" db="EMBL/GenBank/DDBJ databases">
        <title>The diversity of Class Acidimicrobiia in South China Sea sediment environments and the proposal of Iamia marina sp. nov., a novel species of the genus Iamia.</title>
        <authorList>
            <person name="He Y."/>
            <person name="Tian X."/>
        </authorList>
    </citation>
    <scope>NUCLEOTIDE SEQUENCE</scope>
    <source>
        <strain evidence="1">DSM 19957</strain>
    </source>
</reference>
<name>A0AAE9Y6W5_9ACTN</name>
<dbReference type="KEGG" id="ima:PO878_13225"/>
<dbReference type="SUPFAM" id="SSF102588">
    <property type="entry name" value="LmbE-like"/>
    <property type="match status" value="1"/>
</dbReference>
<keyword evidence="2" id="KW-1185">Reference proteome</keyword>